<dbReference type="GO" id="GO:0006952">
    <property type="term" value="P:defense response"/>
    <property type="evidence" value="ECO:0007669"/>
    <property type="project" value="InterPro"/>
</dbReference>
<dbReference type="GO" id="GO:0005737">
    <property type="term" value="C:cytoplasm"/>
    <property type="evidence" value="ECO:0007669"/>
    <property type="project" value="TreeGrafter"/>
</dbReference>
<evidence type="ECO:0000259" key="3">
    <source>
        <dbReference type="Pfam" id="PF00407"/>
    </source>
</evidence>
<organism evidence="4 5">
    <name type="scientific">Artemisia annua</name>
    <name type="common">Sweet wormwood</name>
    <dbReference type="NCBI Taxonomy" id="35608"/>
    <lineage>
        <taxon>Eukaryota</taxon>
        <taxon>Viridiplantae</taxon>
        <taxon>Streptophyta</taxon>
        <taxon>Embryophyta</taxon>
        <taxon>Tracheophyta</taxon>
        <taxon>Spermatophyta</taxon>
        <taxon>Magnoliopsida</taxon>
        <taxon>eudicotyledons</taxon>
        <taxon>Gunneridae</taxon>
        <taxon>Pentapetalae</taxon>
        <taxon>asterids</taxon>
        <taxon>campanulids</taxon>
        <taxon>Asterales</taxon>
        <taxon>Asteraceae</taxon>
        <taxon>Asteroideae</taxon>
        <taxon>Anthemideae</taxon>
        <taxon>Artemisiinae</taxon>
        <taxon>Artemisia</taxon>
    </lineage>
</organism>
<gene>
    <name evidence="4" type="ORF">CTI12_AA144850</name>
</gene>
<reference evidence="4 5" key="1">
    <citation type="journal article" date="2018" name="Mol. Plant">
        <title>The genome of Artemisia annua provides insight into the evolution of Asteraceae family and artemisinin biosynthesis.</title>
        <authorList>
            <person name="Shen Q."/>
            <person name="Zhang L."/>
            <person name="Liao Z."/>
            <person name="Wang S."/>
            <person name="Yan T."/>
            <person name="Shi P."/>
            <person name="Liu M."/>
            <person name="Fu X."/>
            <person name="Pan Q."/>
            <person name="Wang Y."/>
            <person name="Lv Z."/>
            <person name="Lu X."/>
            <person name="Zhang F."/>
            <person name="Jiang W."/>
            <person name="Ma Y."/>
            <person name="Chen M."/>
            <person name="Hao X."/>
            <person name="Li L."/>
            <person name="Tang Y."/>
            <person name="Lv G."/>
            <person name="Zhou Y."/>
            <person name="Sun X."/>
            <person name="Brodelius P.E."/>
            <person name="Rose J.K.C."/>
            <person name="Tang K."/>
        </authorList>
    </citation>
    <scope>NUCLEOTIDE SEQUENCE [LARGE SCALE GENOMIC DNA]</scope>
    <source>
        <strain evidence="5">cv. Huhao1</strain>
        <tissue evidence="4">Leaf</tissue>
    </source>
</reference>
<feature type="domain" description="Bet v I/Major latex protein" evidence="3">
    <location>
        <begin position="3"/>
        <end position="151"/>
    </location>
</feature>
<evidence type="ECO:0000256" key="1">
    <source>
        <dbReference type="ARBA" id="ARBA00009744"/>
    </source>
</evidence>
<dbReference type="GO" id="GO:0009738">
    <property type="term" value="P:abscisic acid-activated signaling pathway"/>
    <property type="evidence" value="ECO:0007669"/>
    <property type="project" value="TreeGrafter"/>
</dbReference>
<evidence type="ECO:0000313" key="5">
    <source>
        <dbReference type="Proteomes" id="UP000245207"/>
    </source>
</evidence>
<accession>A0A2U1PJU4</accession>
<keyword evidence="2" id="KW-0017">Alkaloid metabolism</keyword>
<dbReference type="GO" id="GO:0005634">
    <property type="term" value="C:nucleus"/>
    <property type="evidence" value="ECO:0007669"/>
    <property type="project" value="TreeGrafter"/>
</dbReference>
<dbReference type="GO" id="GO:0010427">
    <property type="term" value="F:abscisic acid binding"/>
    <property type="evidence" value="ECO:0007669"/>
    <property type="project" value="TreeGrafter"/>
</dbReference>
<dbReference type="STRING" id="35608.A0A2U1PJU4"/>
<proteinExistence type="inferred from homology"/>
<dbReference type="SUPFAM" id="SSF55961">
    <property type="entry name" value="Bet v1-like"/>
    <property type="match status" value="1"/>
</dbReference>
<dbReference type="AlphaFoldDB" id="A0A2U1PJU4"/>
<name>A0A2U1PJU4_ARTAN</name>
<dbReference type="OrthoDB" id="1879545at2759"/>
<dbReference type="InterPro" id="IPR023393">
    <property type="entry name" value="START-like_dom_sf"/>
</dbReference>
<dbReference type="Pfam" id="PF00407">
    <property type="entry name" value="Bet_v_1"/>
    <property type="match status" value="1"/>
</dbReference>
<dbReference type="EMBL" id="PKPP01001061">
    <property type="protein sequence ID" value="PWA86030.1"/>
    <property type="molecule type" value="Genomic_DNA"/>
</dbReference>
<dbReference type="InterPro" id="IPR050279">
    <property type="entry name" value="Plant_def-hormone_signal"/>
</dbReference>
<dbReference type="GO" id="GO:0004864">
    <property type="term" value="F:protein phosphatase inhibitor activity"/>
    <property type="evidence" value="ECO:0007669"/>
    <property type="project" value="TreeGrafter"/>
</dbReference>
<comment type="caution">
    <text evidence="4">The sequence shown here is derived from an EMBL/GenBank/DDBJ whole genome shotgun (WGS) entry which is preliminary data.</text>
</comment>
<dbReference type="GO" id="GO:0038023">
    <property type="term" value="F:signaling receptor activity"/>
    <property type="evidence" value="ECO:0007669"/>
    <property type="project" value="TreeGrafter"/>
</dbReference>
<keyword evidence="5" id="KW-1185">Reference proteome</keyword>
<dbReference type="PANTHER" id="PTHR31213:SF19">
    <property type="entry name" value="BET V I_MAJOR LATEX PROTEIN DOMAIN-CONTAINING PROTEIN"/>
    <property type="match status" value="1"/>
</dbReference>
<dbReference type="Proteomes" id="UP000245207">
    <property type="component" value="Unassembled WGS sequence"/>
</dbReference>
<dbReference type="Gene3D" id="3.30.530.20">
    <property type="match status" value="1"/>
</dbReference>
<evidence type="ECO:0000313" key="4">
    <source>
        <dbReference type="EMBL" id="PWA86030.1"/>
    </source>
</evidence>
<sequence>MFGTLSEEVEAKVAPSKAWQLYKSLELGKVVGEHFLEKLELVEGDGGVGTVLKLTYKPEYGIPSYKEKFTKIDDENMVKEVEVVEGGFLDNGFSLYRVRFEVKVNPKDATGSSSLVRSTIEYELKEEAASNASLVTMEPLMIVMKVANEYLVNSS</sequence>
<protein>
    <submittedName>
        <fullName evidence="4">Bet v I domain-containing protein</fullName>
    </submittedName>
</protein>
<dbReference type="CDD" id="cd07816">
    <property type="entry name" value="Bet_v1-like"/>
    <property type="match status" value="1"/>
</dbReference>
<dbReference type="InterPro" id="IPR000916">
    <property type="entry name" value="Bet_v_I/MLP"/>
</dbReference>
<dbReference type="PANTHER" id="PTHR31213">
    <property type="entry name" value="OS08G0374000 PROTEIN-RELATED"/>
    <property type="match status" value="1"/>
</dbReference>
<comment type="similarity">
    <text evidence="1">Belongs to the BetVI family.</text>
</comment>
<dbReference type="GO" id="GO:0009820">
    <property type="term" value="P:alkaloid metabolic process"/>
    <property type="evidence" value="ECO:0007669"/>
    <property type="project" value="UniProtKB-KW"/>
</dbReference>
<evidence type="ECO:0000256" key="2">
    <source>
        <dbReference type="ARBA" id="ARBA00022589"/>
    </source>
</evidence>